<gene>
    <name evidence="7" type="ORF">ACFO0N_17125</name>
</gene>
<feature type="domain" description="Photolyase/cryptochrome alpha/beta" evidence="6">
    <location>
        <begin position="22"/>
        <end position="147"/>
    </location>
</feature>
<dbReference type="GO" id="GO:0006950">
    <property type="term" value="P:response to stress"/>
    <property type="evidence" value="ECO:0007669"/>
    <property type="project" value="UniProtKB-ARBA"/>
</dbReference>
<evidence type="ECO:0000256" key="3">
    <source>
        <dbReference type="ARBA" id="ARBA00022991"/>
    </source>
</evidence>
<dbReference type="InterPro" id="IPR006050">
    <property type="entry name" value="DNA_photolyase_N"/>
</dbReference>
<dbReference type="InterPro" id="IPR036134">
    <property type="entry name" value="Crypto/Photolyase_FAD-like_sf"/>
</dbReference>
<dbReference type="GO" id="GO:0006139">
    <property type="term" value="P:nucleobase-containing compound metabolic process"/>
    <property type="evidence" value="ECO:0007669"/>
    <property type="project" value="UniProtKB-ARBA"/>
</dbReference>
<dbReference type="InterPro" id="IPR018394">
    <property type="entry name" value="DNA_photolyase_1_CS_C"/>
</dbReference>
<evidence type="ECO:0000256" key="2">
    <source>
        <dbReference type="ARBA" id="ARBA00022827"/>
    </source>
</evidence>
<comment type="cofactor">
    <cofactor evidence="4">
        <name>FAD</name>
        <dbReference type="ChEBI" id="CHEBI:57692"/>
    </cofactor>
    <text evidence="4">Binds 1 FAD per subunit.</text>
</comment>
<feature type="binding site" evidence="4">
    <location>
        <begin position="374"/>
        <end position="376"/>
    </location>
    <ligand>
        <name>FAD</name>
        <dbReference type="ChEBI" id="CHEBI:57692"/>
    </ligand>
</feature>
<dbReference type="Pfam" id="PF03441">
    <property type="entry name" value="FAD_binding_7"/>
    <property type="match status" value="1"/>
</dbReference>
<dbReference type="InterPro" id="IPR005101">
    <property type="entry name" value="Cryptochr/Photolyase_FAD-bd"/>
</dbReference>
<evidence type="ECO:0000259" key="6">
    <source>
        <dbReference type="PROSITE" id="PS51645"/>
    </source>
</evidence>
<dbReference type="PROSITE" id="PS51645">
    <property type="entry name" value="PHR_CRY_ALPHA_BETA"/>
    <property type="match status" value="1"/>
</dbReference>
<dbReference type="PANTHER" id="PTHR11455:SF9">
    <property type="entry name" value="CRYPTOCHROME CIRCADIAN CLOCK 5 ISOFORM X1"/>
    <property type="match status" value="1"/>
</dbReference>
<proteinExistence type="predicted"/>
<dbReference type="SUPFAM" id="SSF48173">
    <property type="entry name" value="Cryptochrome/photolyase FAD-binding domain"/>
    <property type="match status" value="1"/>
</dbReference>
<dbReference type="SUPFAM" id="SSF52425">
    <property type="entry name" value="Cryptochrome/photolyase, N-terminal domain"/>
    <property type="match status" value="1"/>
</dbReference>
<accession>A0ABD5PG24</accession>
<dbReference type="EMBL" id="JBHSDS010000008">
    <property type="protein sequence ID" value="MFC4359669.1"/>
    <property type="molecule type" value="Genomic_DNA"/>
</dbReference>
<keyword evidence="8" id="KW-1185">Reference proteome</keyword>
<dbReference type="InterPro" id="IPR002081">
    <property type="entry name" value="Cryptochrome/DNA_photolyase_1"/>
</dbReference>
<dbReference type="InterPro" id="IPR014729">
    <property type="entry name" value="Rossmann-like_a/b/a_fold"/>
</dbReference>
<dbReference type="InterPro" id="IPR036155">
    <property type="entry name" value="Crypto/Photolyase_N_sf"/>
</dbReference>
<comment type="caution">
    <text evidence="7">The sequence shown here is derived from an EMBL/GenBank/DDBJ whole genome shotgun (WGS) entry which is preliminary data.</text>
</comment>
<keyword evidence="2 4" id="KW-0274">FAD</keyword>
<dbReference type="Gene3D" id="1.25.40.80">
    <property type="match status" value="1"/>
</dbReference>
<dbReference type="Gene3D" id="3.40.50.620">
    <property type="entry name" value="HUPs"/>
    <property type="match status" value="1"/>
</dbReference>
<dbReference type="AlphaFoldDB" id="A0ABD5PG24"/>
<protein>
    <submittedName>
        <fullName evidence="7">FAD-binding domain-containing protein</fullName>
    </submittedName>
</protein>
<feature type="binding site" evidence="4">
    <location>
        <position position="273"/>
    </location>
    <ligand>
        <name>FAD</name>
        <dbReference type="ChEBI" id="CHEBI:57692"/>
    </ligand>
</feature>
<dbReference type="PROSITE" id="PS00394">
    <property type="entry name" value="DNA_PHOTOLYASES_1_1"/>
    <property type="match status" value="1"/>
</dbReference>
<organism evidence="7 8">
    <name type="scientific">Halobium salinum</name>
    <dbReference type="NCBI Taxonomy" id="1364940"/>
    <lineage>
        <taxon>Archaea</taxon>
        <taxon>Methanobacteriati</taxon>
        <taxon>Methanobacteriota</taxon>
        <taxon>Stenosarchaea group</taxon>
        <taxon>Halobacteria</taxon>
        <taxon>Halobacteriales</taxon>
        <taxon>Haloferacaceae</taxon>
        <taxon>Halobium</taxon>
    </lineage>
</organism>
<name>A0ABD5PG24_9EURY</name>
<keyword evidence="1 4" id="KW-0285">Flavoprotein</keyword>
<evidence type="ECO:0000256" key="5">
    <source>
        <dbReference type="SAM" id="MobiDB-lite"/>
    </source>
</evidence>
<sequence>MSTPSSEPCVPSIEAVPTAPGDACVLWHRRDLRLPDNRAVEYATTTYDAVCPLFAFDPRFYGADGLACDARLRFLHECLTDLAAAYEDVGSTLVLGHGAPSDVLGTFLDRGWDVVANREVTGRYGEERDEALEGAGVRFVSDDGIRYGQESREGWAEYAESYFEGEVSRPHPSGFGSHGVDTDGEVTVEAVEHAYDVDPSKHEVPQGGRTAALARLDRFLDVIHEYQNRISSPLGAKTYASRLSAHLRFGALSPREVYRALDDAIDCDGKEAFVSRLYWNRHYTQKLADWSGWMDTAVNPVFEGFYASNRDEGLIRAWKRGRTGFPMVDASMRCLRRTGWLNFRMRAMCASVFSLLFKQPWQVGADYMYYHLVDADPAINYTQWQSQSGLKGIGAIRLYNPRKQLRDNDPEGEFVKRWVPELEPVPVDHLDRPERMPLALQDEVGVDVGTDYPYPVVDYEQERRAALDTFGDLRAEAEAAYADPEVFGRASLSPKSRKVVERATGEQTAVTDGSENGPTGQAGLDRFAE</sequence>
<evidence type="ECO:0000256" key="4">
    <source>
        <dbReference type="PIRSR" id="PIRSR602081-1"/>
    </source>
</evidence>
<feature type="binding site" evidence="4">
    <location>
        <position position="226"/>
    </location>
    <ligand>
        <name>FAD</name>
        <dbReference type="ChEBI" id="CHEBI:57692"/>
    </ligand>
</feature>
<keyword evidence="3" id="KW-0157">Chromophore</keyword>
<dbReference type="RefSeq" id="WP_267621515.1">
    <property type="nucleotide sequence ID" value="NZ_JAODIW010000006.1"/>
</dbReference>
<feature type="compositionally biased region" description="Polar residues" evidence="5">
    <location>
        <begin position="505"/>
        <end position="519"/>
    </location>
</feature>
<dbReference type="Gene3D" id="1.10.579.10">
    <property type="entry name" value="DNA Cyclobutane Dipyrimidine Photolyase, subunit A, domain 3"/>
    <property type="match status" value="1"/>
</dbReference>
<evidence type="ECO:0000313" key="8">
    <source>
        <dbReference type="Proteomes" id="UP001595921"/>
    </source>
</evidence>
<dbReference type="PANTHER" id="PTHR11455">
    <property type="entry name" value="CRYPTOCHROME"/>
    <property type="match status" value="1"/>
</dbReference>
<dbReference type="Proteomes" id="UP001595921">
    <property type="component" value="Unassembled WGS sequence"/>
</dbReference>
<reference evidence="7 8" key="1">
    <citation type="journal article" date="2019" name="Int. J. Syst. Evol. Microbiol.">
        <title>The Global Catalogue of Microorganisms (GCM) 10K type strain sequencing project: providing services to taxonomists for standard genome sequencing and annotation.</title>
        <authorList>
            <consortium name="The Broad Institute Genomics Platform"/>
            <consortium name="The Broad Institute Genome Sequencing Center for Infectious Disease"/>
            <person name="Wu L."/>
            <person name="Ma J."/>
        </authorList>
    </citation>
    <scope>NUCLEOTIDE SEQUENCE [LARGE SCALE GENOMIC DNA]</scope>
    <source>
        <strain evidence="7 8">CGMCC 1.12553</strain>
    </source>
</reference>
<evidence type="ECO:0000313" key="7">
    <source>
        <dbReference type="EMBL" id="MFC4359669.1"/>
    </source>
</evidence>
<feature type="region of interest" description="Disordered" evidence="5">
    <location>
        <begin position="492"/>
        <end position="529"/>
    </location>
</feature>
<dbReference type="Pfam" id="PF00875">
    <property type="entry name" value="DNA_photolyase"/>
    <property type="match status" value="1"/>
</dbReference>
<evidence type="ECO:0000256" key="1">
    <source>
        <dbReference type="ARBA" id="ARBA00022630"/>
    </source>
</evidence>